<sequence length="189" mass="21124">TIELNLSHLKRCLESTCRTSVNRIWGSVARSSSSVTHRCRTYQEPKIPYLGACASSVNHNSKHAACRFNVVPKHITEAFGEKFILDTCVEHETKEPTCDTHVSTYPRSPFTHSSLFYLILGIEDNVLFLLRVKSECHAERFGNLLEQDMRATNWYLQTTSVNADGLKGALPGPDEASVSCTLAPAKHRC</sequence>
<protein>
    <submittedName>
        <fullName evidence="1">Uncharacterized protein</fullName>
    </submittedName>
</protein>
<comment type="caution">
    <text evidence="1">The sequence shown here is derived from an EMBL/GenBank/DDBJ whole genome shotgun (WGS) entry which is preliminary data.</text>
</comment>
<keyword evidence="2" id="KW-1185">Reference proteome</keyword>
<organism evidence="1 2">
    <name type="scientific">Datura stramonium</name>
    <name type="common">Jimsonweed</name>
    <name type="synonym">Common thornapple</name>
    <dbReference type="NCBI Taxonomy" id="4076"/>
    <lineage>
        <taxon>Eukaryota</taxon>
        <taxon>Viridiplantae</taxon>
        <taxon>Streptophyta</taxon>
        <taxon>Embryophyta</taxon>
        <taxon>Tracheophyta</taxon>
        <taxon>Spermatophyta</taxon>
        <taxon>Magnoliopsida</taxon>
        <taxon>eudicotyledons</taxon>
        <taxon>Gunneridae</taxon>
        <taxon>Pentapetalae</taxon>
        <taxon>asterids</taxon>
        <taxon>lamiids</taxon>
        <taxon>Solanales</taxon>
        <taxon>Solanaceae</taxon>
        <taxon>Solanoideae</taxon>
        <taxon>Datureae</taxon>
        <taxon>Datura</taxon>
    </lineage>
</organism>
<dbReference type="Proteomes" id="UP000823775">
    <property type="component" value="Unassembled WGS sequence"/>
</dbReference>
<reference evidence="1 2" key="1">
    <citation type="journal article" date="2021" name="BMC Genomics">
        <title>Datura genome reveals duplications of psychoactive alkaloid biosynthetic genes and high mutation rate following tissue culture.</title>
        <authorList>
            <person name="Rajewski A."/>
            <person name="Carter-House D."/>
            <person name="Stajich J."/>
            <person name="Litt A."/>
        </authorList>
    </citation>
    <scope>NUCLEOTIDE SEQUENCE [LARGE SCALE GENOMIC DNA]</scope>
    <source>
        <strain evidence="1">AR-01</strain>
    </source>
</reference>
<dbReference type="EMBL" id="JACEIK010005836">
    <property type="protein sequence ID" value="MCE0482275.1"/>
    <property type="molecule type" value="Genomic_DNA"/>
</dbReference>
<proteinExistence type="predicted"/>
<feature type="non-terminal residue" evidence="1">
    <location>
        <position position="1"/>
    </location>
</feature>
<evidence type="ECO:0000313" key="1">
    <source>
        <dbReference type="EMBL" id="MCE0482275.1"/>
    </source>
</evidence>
<accession>A0ABS8VQV5</accession>
<name>A0ABS8VQV5_DATST</name>
<gene>
    <name evidence="1" type="ORF">HAX54_040896</name>
</gene>
<evidence type="ECO:0000313" key="2">
    <source>
        <dbReference type="Proteomes" id="UP000823775"/>
    </source>
</evidence>